<proteinExistence type="predicted"/>
<feature type="compositionally biased region" description="Polar residues" evidence="1">
    <location>
        <begin position="128"/>
        <end position="164"/>
    </location>
</feature>
<protein>
    <submittedName>
        <fullName evidence="2">Uncharacterized protein</fullName>
    </submittedName>
</protein>
<name>A0ABR3JEI0_9AGAR</name>
<keyword evidence="3" id="KW-1185">Reference proteome</keyword>
<accession>A0ABR3JEI0</accession>
<reference evidence="3" key="1">
    <citation type="submission" date="2024-06" db="EMBL/GenBank/DDBJ databases">
        <title>Multi-omics analyses provide insights into the biosynthesis of the anticancer antibiotic pleurotin in Hohenbuehelia grisea.</title>
        <authorList>
            <person name="Weaver J.A."/>
            <person name="Alberti F."/>
        </authorList>
    </citation>
    <scope>NUCLEOTIDE SEQUENCE [LARGE SCALE GENOMIC DNA]</scope>
    <source>
        <strain evidence="3">T-177</strain>
    </source>
</reference>
<evidence type="ECO:0000313" key="2">
    <source>
        <dbReference type="EMBL" id="KAL0954138.1"/>
    </source>
</evidence>
<sequence length="428" mass="45768">MNPQDQAEYAAYAQSSGAYIYTGSGSGDGHGRGRGYPQQAQYPGGAPHQPSAGYPGPHYPSPQHPSPRHPGQTVYPVGRGAPPPAYSQFPTPHSQAGTPSYYPATQHPSGYPASYPPSSSPYPNNYGLTPQNLASGSSSNVPITHASQLSSPQQSGAYTSDQGASSSSSQYTHRQRLLNYAEGYGSADPERFIDALPTADWTSAKKLVKSYTANVRSPADQISTTYTLYAGSKEISSISPDLNALGEFIAIVKAEIPDMRSRPAVATAVNCNGLRIFATSCMSSHNTRGHRIRALGLPKEDIDYLFRLTKNNEGLNEPGNCAEWQAFPGALRATQGNGKVMATSSHVDRPLAPKRFCIICQMMACMFVRAHQGMTIVDCATQVVYNAEASPFAFISTLLASLTTTFSLLVSRMDPLLTAIAVLKSMTN</sequence>
<evidence type="ECO:0000256" key="1">
    <source>
        <dbReference type="SAM" id="MobiDB-lite"/>
    </source>
</evidence>
<comment type="caution">
    <text evidence="2">The sequence shown here is derived from an EMBL/GenBank/DDBJ whole genome shotgun (WGS) entry which is preliminary data.</text>
</comment>
<dbReference type="Proteomes" id="UP001556367">
    <property type="component" value="Unassembled WGS sequence"/>
</dbReference>
<evidence type="ECO:0000313" key="3">
    <source>
        <dbReference type="Proteomes" id="UP001556367"/>
    </source>
</evidence>
<feature type="compositionally biased region" description="Polar residues" evidence="1">
    <location>
        <begin position="88"/>
        <end position="98"/>
    </location>
</feature>
<organism evidence="2 3">
    <name type="scientific">Hohenbuehelia grisea</name>
    <dbReference type="NCBI Taxonomy" id="104357"/>
    <lineage>
        <taxon>Eukaryota</taxon>
        <taxon>Fungi</taxon>
        <taxon>Dikarya</taxon>
        <taxon>Basidiomycota</taxon>
        <taxon>Agaricomycotina</taxon>
        <taxon>Agaricomycetes</taxon>
        <taxon>Agaricomycetidae</taxon>
        <taxon>Agaricales</taxon>
        <taxon>Pleurotineae</taxon>
        <taxon>Pleurotaceae</taxon>
        <taxon>Hohenbuehelia</taxon>
    </lineage>
</organism>
<gene>
    <name evidence="2" type="ORF">HGRIS_005278</name>
</gene>
<feature type="region of interest" description="Disordered" evidence="1">
    <location>
        <begin position="19"/>
        <end position="171"/>
    </location>
</feature>
<dbReference type="EMBL" id="JASNQZ010000008">
    <property type="protein sequence ID" value="KAL0954138.1"/>
    <property type="molecule type" value="Genomic_DNA"/>
</dbReference>